<feature type="transmembrane region" description="Helical" evidence="7">
    <location>
        <begin position="141"/>
        <end position="162"/>
    </location>
</feature>
<feature type="transmembrane region" description="Helical" evidence="7">
    <location>
        <begin position="331"/>
        <end position="351"/>
    </location>
</feature>
<accession>A0A1M7ZRU7</accession>
<evidence type="ECO:0000313" key="9">
    <source>
        <dbReference type="EMBL" id="SHO67376.1"/>
    </source>
</evidence>
<reference evidence="9 10" key="1">
    <citation type="submission" date="2016-12" db="EMBL/GenBank/DDBJ databases">
        <authorList>
            <person name="Song W.-J."/>
            <person name="Kurnit D.M."/>
        </authorList>
    </citation>
    <scope>NUCLEOTIDE SEQUENCE [LARGE SCALE GENOMIC DNA]</scope>
    <source>
        <strain evidence="9 10">DSM 19599</strain>
    </source>
</reference>
<dbReference type="EMBL" id="FRXO01000013">
    <property type="protein sequence ID" value="SHO67376.1"/>
    <property type="molecule type" value="Genomic_DNA"/>
</dbReference>
<dbReference type="FunFam" id="1.20.1720.10:FF:000004">
    <property type="entry name" value="EmrB/QacA family drug resistance transporter"/>
    <property type="match status" value="1"/>
</dbReference>
<feature type="transmembrane region" description="Helical" evidence="7">
    <location>
        <begin position="224"/>
        <end position="245"/>
    </location>
</feature>
<feature type="transmembrane region" description="Helical" evidence="7">
    <location>
        <begin position="357"/>
        <end position="380"/>
    </location>
</feature>
<feature type="transmembrane region" description="Helical" evidence="7">
    <location>
        <begin position="199"/>
        <end position="218"/>
    </location>
</feature>
<dbReference type="SUPFAM" id="SSF103473">
    <property type="entry name" value="MFS general substrate transporter"/>
    <property type="match status" value="1"/>
</dbReference>
<keyword evidence="6 7" id="KW-0472">Membrane</keyword>
<dbReference type="RefSeq" id="WP_073632120.1">
    <property type="nucleotide sequence ID" value="NZ_FRXO01000013.1"/>
</dbReference>
<evidence type="ECO:0000256" key="2">
    <source>
        <dbReference type="ARBA" id="ARBA00022448"/>
    </source>
</evidence>
<dbReference type="Proteomes" id="UP000186406">
    <property type="component" value="Unassembled WGS sequence"/>
</dbReference>
<dbReference type="Pfam" id="PF07690">
    <property type="entry name" value="MFS_1"/>
    <property type="match status" value="1"/>
</dbReference>
<feature type="transmembrane region" description="Helical" evidence="7">
    <location>
        <begin position="105"/>
        <end position="129"/>
    </location>
</feature>
<dbReference type="CDD" id="cd17502">
    <property type="entry name" value="MFS_Azr1_MDR_like"/>
    <property type="match status" value="1"/>
</dbReference>
<gene>
    <name evidence="9" type="ORF">SAMN02745172_04054</name>
</gene>
<evidence type="ECO:0000256" key="3">
    <source>
        <dbReference type="ARBA" id="ARBA00022475"/>
    </source>
</evidence>
<dbReference type="InterPro" id="IPR036259">
    <property type="entry name" value="MFS_trans_sf"/>
</dbReference>
<dbReference type="GO" id="GO:0022857">
    <property type="term" value="F:transmembrane transporter activity"/>
    <property type="evidence" value="ECO:0007669"/>
    <property type="project" value="InterPro"/>
</dbReference>
<dbReference type="Gene3D" id="1.20.1250.20">
    <property type="entry name" value="MFS general substrate transporter like domains"/>
    <property type="match status" value="1"/>
</dbReference>
<keyword evidence="5 7" id="KW-1133">Transmembrane helix</keyword>
<feature type="transmembrane region" description="Helical" evidence="7">
    <location>
        <begin position="12"/>
        <end position="37"/>
    </location>
</feature>
<dbReference type="PANTHER" id="PTHR23501:SF191">
    <property type="entry name" value="VACUOLAR BASIC AMINO ACID TRANSPORTER 4"/>
    <property type="match status" value="1"/>
</dbReference>
<feature type="transmembrane region" description="Helical" evidence="7">
    <location>
        <begin position="80"/>
        <end position="99"/>
    </location>
</feature>
<dbReference type="STRING" id="1123029.SAMN02745172_04054"/>
<dbReference type="AlphaFoldDB" id="A0A1M7ZRU7"/>
<feature type="transmembrane region" description="Helical" evidence="7">
    <location>
        <begin position="455"/>
        <end position="477"/>
    </location>
</feature>
<feature type="transmembrane region" description="Helical" evidence="7">
    <location>
        <begin position="266"/>
        <end position="290"/>
    </location>
</feature>
<feature type="transmembrane region" description="Helical" evidence="7">
    <location>
        <begin position="49"/>
        <end position="68"/>
    </location>
</feature>
<dbReference type="PRINTS" id="PR01036">
    <property type="entry name" value="TCRTETB"/>
</dbReference>
<evidence type="ECO:0000256" key="5">
    <source>
        <dbReference type="ARBA" id="ARBA00022989"/>
    </source>
</evidence>
<dbReference type="InterPro" id="IPR020846">
    <property type="entry name" value="MFS_dom"/>
</dbReference>
<dbReference type="PANTHER" id="PTHR23501">
    <property type="entry name" value="MAJOR FACILITATOR SUPERFAMILY"/>
    <property type="match status" value="1"/>
</dbReference>
<proteinExistence type="predicted"/>
<comment type="subcellular location">
    <subcellularLocation>
        <location evidence="1">Cell membrane</location>
        <topology evidence="1">Multi-pass membrane protein</topology>
    </subcellularLocation>
</comment>
<evidence type="ECO:0000256" key="4">
    <source>
        <dbReference type="ARBA" id="ARBA00022692"/>
    </source>
</evidence>
<dbReference type="Gene3D" id="1.20.1720.10">
    <property type="entry name" value="Multidrug resistance protein D"/>
    <property type="match status" value="1"/>
</dbReference>
<sequence length="503" mass="52562">MSLSRKSGKTVRWVVLATVMLSMSMVAFEATIVATAMPQIVADLGGLSLYSWVFSSYLLTQTALTVVFGKLADLFGRKPVVVTGIAIFLLGSVLAGFAWSMVSLVAFRLIQGIGAGALQPAAMTVIADLYPVRERGKIQGWLASVWAVSAVIGPLLGGIIVHNMNWAWIFWINVPIGIAAVLGYTLFLHEEVALKRGSVDLAGAILAALSIGALMLLLTEASSAGLGFELGAAAVCVVASVLFVMQERRARDPMISFELWRYRPLASANALTLLANMALMGLTTFLPIYVQGVLGQSALVAGFALTAVMIGWPAGATIAARINHRISARRLTLIGSVLLPAGAAVFVLMGAGSSAKLAGLASMVMGFGMGLISVTSLLLIQGSVEAHERGAGTASNMFARNLGSTLGAAVLGAILNFGLLRDPSGVKADQLRDLLAGTGALTVTDDTVRAALGHAVHLTFVAMFVMTLGCIFIALFIPRAQAVRRSAPSAELPAREERDRGAA</sequence>
<evidence type="ECO:0000256" key="1">
    <source>
        <dbReference type="ARBA" id="ARBA00004651"/>
    </source>
</evidence>
<organism evidence="9 10">
    <name type="scientific">Pseudoxanthobacter soli DSM 19599</name>
    <dbReference type="NCBI Taxonomy" id="1123029"/>
    <lineage>
        <taxon>Bacteria</taxon>
        <taxon>Pseudomonadati</taxon>
        <taxon>Pseudomonadota</taxon>
        <taxon>Alphaproteobacteria</taxon>
        <taxon>Hyphomicrobiales</taxon>
        <taxon>Segnochrobactraceae</taxon>
        <taxon>Pseudoxanthobacter</taxon>
    </lineage>
</organism>
<feature type="transmembrane region" description="Helical" evidence="7">
    <location>
        <begin position="296"/>
        <end position="319"/>
    </location>
</feature>
<keyword evidence="10" id="KW-1185">Reference proteome</keyword>
<protein>
    <submittedName>
        <fullName evidence="9">Drug resistance transporter, EmrB/QacA subfamily</fullName>
    </submittedName>
</protein>
<evidence type="ECO:0000259" key="8">
    <source>
        <dbReference type="PROSITE" id="PS50850"/>
    </source>
</evidence>
<evidence type="ECO:0000256" key="6">
    <source>
        <dbReference type="ARBA" id="ARBA00023136"/>
    </source>
</evidence>
<feature type="domain" description="Major facilitator superfamily (MFS) profile" evidence="8">
    <location>
        <begin position="15"/>
        <end position="481"/>
    </location>
</feature>
<feature type="transmembrane region" description="Helical" evidence="7">
    <location>
        <begin position="401"/>
        <end position="420"/>
    </location>
</feature>
<dbReference type="PROSITE" id="PS50850">
    <property type="entry name" value="MFS"/>
    <property type="match status" value="1"/>
</dbReference>
<evidence type="ECO:0000313" key="10">
    <source>
        <dbReference type="Proteomes" id="UP000186406"/>
    </source>
</evidence>
<dbReference type="GO" id="GO:0005886">
    <property type="term" value="C:plasma membrane"/>
    <property type="evidence" value="ECO:0007669"/>
    <property type="project" value="UniProtKB-SubCell"/>
</dbReference>
<keyword evidence="3" id="KW-1003">Cell membrane</keyword>
<dbReference type="InterPro" id="IPR011701">
    <property type="entry name" value="MFS"/>
</dbReference>
<evidence type="ECO:0000256" key="7">
    <source>
        <dbReference type="SAM" id="Phobius"/>
    </source>
</evidence>
<keyword evidence="2" id="KW-0813">Transport</keyword>
<feature type="transmembrane region" description="Helical" evidence="7">
    <location>
        <begin position="168"/>
        <end position="187"/>
    </location>
</feature>
<name>A0A1M7ZRU7_9HYPH</name>
<keyword evidence="4 7" id="KW-0812">Transmembrane</keyword>